<evidence type="ECO:0000313" key="3">
    <source>
        <dbReference type="EMBL" id="GIF01558.1"/>
    </source>
</evidence>
<evidence type="ECO:0000256" key="2">
    <source>
        <dbReference type="SAM" id="MobiDB-lite"/>
    </source>
</evidence>
<evidence type="ECO:0008006" key="5">
    <source>
        <dbReference type="Google" id="ProtNLM"/>
    </source>
</evidence>
<comment type="caution">
    <text evidence="3">The sequence shown here is derived from an EMBL/GenBank/DDBJ whole genome shotgun (WGS) entry which is preliminary data.</text>
</comment>
<dbReference type="GO" id="GO:0006310">
    <property type="term" value="P:DNA recombination"/>
    <property type="evidence" value="ECO:0007669"/>
    <property type="project" value="UniProtKB-KW"/>
</dbReference>
<evidence type="ECO:0000313" key="4">
    <source>
        <dbReference type="Proteomes" id="UP000636960"/>
    </source>
</evidence>
<accession>A0A919N2R8</accession>
<dbReference type="Proteomes" id="UP000636960">
    <property type="component" value="Unassembled WGS sequence"/>
</dbReference>
<keyword evidence="1" id="KW-0233">DNA recombination</keyword>
<gene>
    <name evidence="3" type="ORF">Ari01nite_90220</name>
</gene>
<feature type="region of interest" description="Disordered" evidence="2">
    <location>
        <begin position="107"/>
        <end position="174"/>
    </location>
</feature>
<organism evidence="3 4">
    <name type="scientific">Paractinoplanes rishiriensis</name>
    <dbReference type="NCBI Taxonomy" id="1050105"/>
    <lineage>
        <taxon>Bacteria</taxon>
        <taxon>Bacillati</taxon>
        <taxon>Actinomycetota</taxon>
        <taxon>Actinomycetes</taxon>
        <taxon>Micromonosporales</taxon>
        <taxon>Micromonosporaceae</taxon>
        <taxon>Paractinoplanes</taxon>
    </lineage>
</organism>
<dbReference type="SUPFAM" id="SSF56349">
    <property type="entry name" value="DNA breaking-rejoining enzymes"/>
    <property type="match status" value="1"/>
</dbReference>
<evidence type="ECO:0000256" key="1">
    <source>
        <dbReference type="ARBA" id="ARBA00023172"/>
    </source>
</evidence>
<feature type="compositionally biased region" description="Polar residues" evidence="2">
    <location>
        <begin position="133"/>
        <end position="142"/>
    </location>
</feature>
<dbReference type="GO" id="GO:0003677">
    <property type="term" value="F:DNA binding"/>
    <property type="evidence" value="ECO:0007669"/>
    <property type="project" value="InterPro"/>
</dbReference>
<protein>
    <recommendedName>
        <fullName evidence="5">Tyr recombinase domain-containing protein</fullName>
    </recommendedName>
</protein>
<dbReference type="EMBL" id="BOMV01000106">
    <property type="protein sequence ID" value="GIF01558.1"/>
    <property type="molecule type" value="Genomic_DNA"/>
</dbReference>
<reference evidence="3" key="1">
    <citation type="submission" date="2021-01" db="EMBL/GenBank/DDBJ databases">
        <title>Whole genome shotgun sequence of Actinoplanes rishiriensis NBRC 108556.</title>
        <authorList>
            <person name="Komaki H."/>
            <person name="Tamura T."/>
        </authorList>
    </citation>
    <scope>NUCLEOTIDE SEQUENCE</scope>
    <source>
        <strain evidence="3">NBRC 108556</strain>
    </source>
</reference>
<name>A0A919N2R8_9ACTN</name>
<feature type="compositionally biased region" description="Low complexity" evidence="2">
    <location>
        <begin position="145"/>
        <end position="157"/>
    </location>
</feature>
<dbReference type="InterPro" id="IPR011010">
    <property type="entry name" value="DNA_brk_join_enz"/>
</dbReference>
<dbReference type="InterPro" id="IPR013762">
    <property type="entry name" value="Integrase-like_cat_sf"/>
</dbReference>
<keyword evidence="4" id="KW-1185">Reference proteome</keyword>
<dbReference type="AlphaFoldDB" id="A0A919N2R8"/>
<proteinExistence type="predicted"/>
<feature type="compositionally biased region" description="Polar residues" evidence="2">
    <location>
        <begin position="107"/>
        <end position="122"/>
    </location>
</feature>
<dbReference type="Gene3D" id="1.10.443.10">
    <property type="entry name" value="Intergrase catalytic core"/>
    <property type="match status" value="1"/>
</dbReference>
<dbReference type="GO" id="GO:0015074">
    <property type="term" value="P:DNA integration"/>
    <property type="evidence" value="ECO:0007669"/>
    <property type="project" value="InterPro"/>
</dbReference>
<sequence length="209" mass="22875">MHLLGVGFVYKSLPPEAVAAMFTTAYIVLRDTGRRPREVCGLRLDCIEHTSGEYNLIWDNHKGRRLRRRLPITAATAEAVLAWREQRLALPVPSRSTPYLFPAITNNSGGAPLSSGTQQVRNDQLRRVDPVSRTASTGSVNSPYADGASGSGASRTASRSRRKPARKHPTSSNRDVTCCVLCGGCISKQQKITSNVWPRLTTRSARSKS</sequence>
<feature type="compositionally biased region" description="Basic residues" evidence="2">
    <location>
        <begin position="158"/>
        <end position="169"/>
    </location>
</feature>